<sequence length="109" mass="12066">MNRDRPAVDPYVAGRFILAVFADDAVSPDNNRNGSAADRDTVLSDDAVRYRGYIQHRISDHNIILAHDAEFVVSVDHQGACSVDRQVTAGKDRSVRIVSECILRVTRSV</sequence>
<accession>A0A645GUH2</accession>
<organism evidence="1">
    <name type="scientific">bioreactor metagenome</name>
    <dbReference type="NCBI Taxonomy" id="1076179"/>
    <lineage>
        <taxon>unclassified sequences</taxon>
        <taxon>metagenomes</taxon>
        <taxon>ecological metagenomes</taxon>
    </lineage>
</organism>
<name>A0A645GUH2_9ZZZZ</name>
<evidence type="ECO:0000313" key="1">
    <source>
        <dbReference type="EMBL" id="MPN29409.1"/>
    </source>
</evidence>
<protein>
    <submittedName>
        <fullName evidence="1">Uncharacterized protein</fullName>
    </submittedName>
</protein>
<dbReference type="EMBL" id="VSSQ01080092">
    <property type="protein sequence ID" value="MPN29409.1"/>
    <property type="molecule type" value="Genomic_DNA"/>
</dbReference>
<dbReference type="AlphaFoldDB" id="A0A645GUH2"/>
<gene>
    <name evidence="1" type="ORF">SDC9_176862</name>
</gene>
<proteinExistence type="predicted"/>
<reference evidence="1" key="1">
    <citation type="submission" date="2019-08" db="EMBL/GenBank/DDBJ databases">
        <authorList>
            <person name="Kucharzyk K."/>
            <person name="Murdoch R.W."/>
            <person name="Higgins S."/>
            <person name="Loffler F."/>
        </authorList>
    </citation>
    <scope>NUCLEOTIDE SEQUENCE</scope>
</reference>
<comment type="caution">
    <text evidence="1">The sequence shown here is derived from an EMBL/GenBank/DDBJ whole genome shotgun (WGS) entry which is preliminary data.</text>
</comment>